<organism evidence="10 11">
    <name type="scientific">Handroanthus impetiginosus</name>
    <dbReference type="NCBI Taxonomy" id="429701"/>
    <lineage>
        <taxon>Eukaryota</taxon>
        <taxon>Viridiplantae</taxon>
        <taxon>Streptophyta</taxon>
        <taxon>Embryophyta</taxon>
        <taxon>Tracheophyta</taxon>
        <taxon>Spermatophyta</taxon>
        <taxon>Magnoliopsida</taxon>
        <taxon>eudicotyledons</taxon>
        <taxon>Gunneridae</taxon>
        <taxon>Pentapetalae</taxon>
        <taxon>asterids</taxon>
        <taxon>lamiids</taxon>
        <taxon>Lamiales</taxon>
        <taxon>Bignoniaceae</taxon>
        <taxon>Crescentiina</taxon>
        <taxon>Tabebuia alliance</taxon>
        <taxon>Handroanthus</taxon>
    </lineage>
</organism>
<evidence type="ECO:0000259" key="9">
    <source>
        <dbReference type="PROSITE" id="PS51754"/>
    </source>
</evidence>
<feature type="domain" description="OVATE" evidence="9">
    <location>
        <begin position="261"/>
        <end position="320"/>
    </location>
</feature>
<evidence type="ECO:0000256" key="6">
    <source>
        <dbReference type="RuleBase" id="RU367028"/>
    </source>
</evidence>
<keyword evidence="7" id="KW-0175">Coiled coil</keyword>
<keyword evidence="3 6" id="KW-0805">Transcription regulation</keyword>
<reference evidence="11" key="1">
    <citation type="journal article" date="2018" name="Gigascience">
        <title>Genome assembly of the Pink Ipe (Handroanthus impetiginosus, Bignoniaceae), a highly valued, ecologically keystone Neotropical timber forest tree.</title>
        <authorList>
            <person name="Silva-Junior O.B."/>
            <person name="Grattapaglia D."/>
            <person name="Novaes E."/>
            <person name="Collevatti R.G."/>
        </authorList>
    </citation>
    <scope>NUCLEOTIDE SEQUENCE [LARGE SCALE GENOMIC DNA]</scope>
    <source>
        <strain evidence="11">cv. UFG-1</strain>
    </source>
</reference>
<protein>
    <recommendedName>
        <fullName evidence="6">Transcription repressor</fullName>
    </recommendedName>
    <alternativeName>
        <fullName evidence="6">Ovate family protein</fullName>
    </alternativeName>
</protein>
<dbReference type="Pfam" id="PF04844">
    <property type="entry name" value="Ovate"/>
    <property type="match status" value="1"/>
</dbReference>
<dbReference type="Proteomes" id="UP000231279">
    <property type="component" value="Unassembled WGS sequence"/>
</dbReference>
<gene>
    <name evidence="10" type="ORF">CDL12_05869</name>
</gene>
<dbReference type="GO" id="GO:0005634">
    <property type="term" value="C:nucleus"/>
    <property type="evidence" value="ECO:0007669"/>
    <property type="project" value="UniProtKB-SubCell"/>
</dbReference>
<keyword evidence="11" id="KW-1185">Reference proteome</keyword>
<evidence type="ECO:0000313" key="11">
    <source>
        <dbReference type="Proteomes" id="UP000231279"/>
    </source>
</evidence>
<dbReference type="PANTHER" id="PTHR33057:SF82">
    <property type="entry name" value="TRANSCRIPTION REPRESSOR OFP5"/>
    <property type="match status" value="1"/>
</dbReference>
<dbReference type="STRING" id="429701.A0A2G9HVA9"/>
<feature type="compositionally biased region" description="Basic residues" evidence="8">
    <location>
        <begin position="155"/>
        <end position="167"/>
    </location>
</feature>
<dbReference type="EMBL" id="NKXS01000944">
    <property type="protein sequence ID" value="PIN21445.1"/>
    <property type="molecule type" value="Genomic_DNA"/>
</dbReference>
<comment type="caution">
    <text evidence="10">The sequence shown here is derived from an EMBL/GenBank/DDBJ whole genome shotgun (WGS) entry which is preliminary data.</text>
</comment>
<evidence type="ECO:0000256" key="5">
    <source>
        <dbReference type="ARBA" id="ARBA00023242"/>
    </source>
</evidence>
<name>A0A2G9HVA9_9LAMI</name>
<dbReference type="PROSITE" id="PS51754">
    <property type="entry name" value="OVATE"/>
    <property type="match status" value="1"/>
</dbReference>
<dbReference type="GO" id="GO:0045892">
    <property type="term" value="P:negative regulation of DNA-templated transcription"/>
    <property type="evidence" value="ECO:0007669"/>
    <property type="project" value="UniProtKB-UniRule"/>
</dbReference>
<dbReference type="AlphaFoldDB" id="A0A2G9HVA9"/>
<sequence>MKWGSKKCSPSSSRTSSIITRVCPVSWLSKFKHKGCDPATDSKQNSLLPARWKEARFYSVDNDAYWSLSFREERNEVVSDYHQFPVSSFKNFGFREMDVPTREGFRSFDEIIFDKTKMKGNRHKENILRQNGTLRRKKPNKEVLTTLRKKDVNSRRSRKLSRGVVRKKAAELERGPDDGEECLKPVERDIFPIEPENTDKIYITREGHRRKMKKNQAKALAAKTECRIRVLEDMKKTRMKLKKEKKEKAVEDGTMFDSFAMVKSSFNPQQDFRDSMVEMISEKRIRRREDLEELLACYLTLNCDGYHDLIIKIFQQVWIELNGAAH</sequence>
<keyword evidence="2 6" id="KW-0678">Repressor</keyword>
<comment type="subcellular location">
    <subcellularLocation>
        <location evidence="1 6">Nucleus</location>
    </subcellularLocation>
</comment>
<evidence type="ECO:0000256" key="3">
    <source>
        <dbReference type="ARBA" id="ARBA00023015"/>
    </source>
</evidence>
<dbReference type="PANTHER" id="PTHR33057">
    <property type="entry name" value="TRANSCRIPTION REPRESSOR OFP7-RELATED"/>
    <property type="match status" value="1"/>
</dbReference>
<evidence type="ECO:0000256" key="4">
    <source>
        <dbReference type="ARBA" id="ARBA00023163"/>
    </source>
</evidence>
<dbReference type="NCBIfam" id="TIGR01568">
    <property type="entry name" value="A_thal_3678"/>
    <property type="match status" value="1"/>
</dbReference>
<proteinExistence type="predicted"/>
<comment type="function">
    <text evidence="6">Transcriptional repressor that regulates multiple aspects of plant growth and development.</text>
</comment>
<dbReference type="OrthoDB" id="1928390at2759"/>
<evidence type="ECO:0000256" key="8">
    <source>
        <dbReference type="SAM" id="MobiDB-lite"/>
    </source>
</evidence>
<evidence type="ECO:0000256" key="7">
    <source>
        <dbReference type="SAM" id="Coils"/>
    </source>
</evidence>
<dbReference type="InterPro" id="IPR006458">
    <property type="entry name" value="Ovate_C"/>
</dbReference>
<dbReference type="InterPro" id="IPR038933">
    <property type="entry name" value="Ovate"/>
</dbReference>
<evidence type="ECO:0000256" key="1">
    <source>
        <dbReference type="ARBA" id="ARBA00004123"/>
    </source>
</evidence>
<feature type="coiled-coil region" evidence="7">
    <location>
        <begin position="214"/>
        <end position="251"/>
    </location>
</feature>
<feature type="region of interest" description="Disordered" evidence="8">
    <location>
        <begin position="151"/>
        <end position="179"/>
    </location>
</feature>
<evidence type="ECO:0000256" key="2">
    <source>
        <dbReference type="ARBA" id="ARBA00022491"/>
    </source>
</evidence>
<evidence type="ECO:0000313" key="10">
    <source>
        <dbReference type="EMBL" id="PIN21445.1"/>
    </source>
</evidence>
<accession>A0A2G9HVA9</accession>
<feature type="compositionally biased region" description="Basic and acidic residues" evidence="8">
    <location>
        <begin position="168"/>
        <end position="179"/>
    </location>
</feature>
<keyword evidence="5 6" id="KW-0539">Nucleus</keyword>
<keyword evidence="4 6" id="KW-0804">Transcription</keyword>